<evidence type="ECO:0000256" key="4">
    <source>
        <dbReference type="ARBA" id="ARBA00022729"/>
    </source>
</evidence>
<keyword evidence="3 7" id="KW-0645">Protease</keyword>
<dbReference type="EC" id="3.4.16.-" evidence="7"/>
<evidence type="ECO:0000256" key="7">
    <source>
        <dbReference type="RuleBase" id="RU361156"/>
    </source>
</evidence>
<dbReference type="InterPro" id="IPR001563">
    <property type="entry name" value="Peptidase_S10"/>
</dbReference>
<keyword evidence="6" id="KW-0325">Glycoprotein</keyword>
<accession>A0A0L7L2F9</accession>
<keyword evidence="5 7" id="KW-0378">Hydrolase</keyword>
<dbReference type="PRINTS" id="PR00724">
    <property type="entry name" value="CRBOXYPTASEC"/>
</dbReference>
<dbReference type="Gene3D" id="3.40.50.1820">
    <property type="entry name" value="alpha/beta hydrolase"/>
    <property type="match status" value="4"/>
</dbReference>
<reference evidence="8 9" key="1">
    <citation type="journal article" date="2015" name="Genome Biol. Evol.">
        <title>The genome of winter moth (Operophtera brumata) provides a genomic perspective on sexual dimorphism and phenology.</title>
        <authorList>
            <person name="Derks M.F."/>
            <person name="Smit S."/>
            <person name="Salis L."/>
            <person name="Schijlen E."/>
            <person name="Bossers A."/>
            <person name="Mateman C."/>
            <person name="Pijl A.S."/>
            <person name="de Ridder D."/>
            <person name="Groenen M.A."/>
            <person name="Visser M.E."/>
            <person name="Megens H.J."/>
        </authorList>
    </citation>
    <scope>NUCLEOTIDE SEQUENCE [LARGE SCALE GENOMIC DNA]</scope>
    <source>
        <strain evidence="8">WM2013NL</strain>
        <tissue evidence="8">Head and thorax</tissue>
    </source>
</reference>
<dbReference type="PROSITE" id="PS00560">
    <property type="entry name" value="CARBOXYPEPT_SER_HIS"/>
    <property type="match status" value="1"/>
</dbReference>
<dbReference type="AlphaFoldDB" id="A0A0L7L2F9"/>
<proteinExistence type="inferred from homology"/>
<dbReference type="SUPFAM" id="SSF53474">
    <property type="entry name" value="alpha/beta-Hydrolases"/>
    <property type="match status" value="2"/>
</dbReference>
<dbReference type="InterPro" id="IPR018202">
    <property type="entry name" value="Ser_caboxypep_ser_AS"/>
</dbReference>
<keyword evidence="4" id="KW-0732">Signal</keyword>
<comment type="similarity">
    <text evidence="1 7">Belongs to the peptidase S10 family.</text>
</comment>
<sequence length="857" mass="95992">MVSLDQLNGLLDFMKEHPDLAKGLSRGRRGKLMTLKIWNSCAKRLNAVELGAVKDGKGWSKYWCDWKYRVRRHALELKAAKENDRPPPDGLTPLSSIEETIMGIIGETALDGVVIKTDPLADGVSDEDESTQFLRLEREKLENSRKLHESVQTIANTVYHDVSGVNGGLLTNLRGWGVVQINNDISREYDNFIEIEKETNTTEGINENMPLILTPLIEQGLIEEARNASRVEPELFLGFESYSGFLTVNSTFKSHLYFWYFPSLTKPVNETPWIIWLQGGPGSSSMTENPYTWLMNHSLVFIDNPVGTGFMKQLVQVYPELRVAPLYVAGESYAGKYVPALGMEIHKHKDAPGCGINLQVRRALHVGDRACLIKNPAVRAHLMCKDFLSSGRPLFETLLEHYRVLAYCVYGKVAEKGDDLSDTNLNTINDDSKINGDLLHNVLRELTLPAELKKTCHTSVDVDNNIVGSDNKPCDENIKIDNGTALILTPLIEQGRIAEARNATRVDHKLFLGIESYSGFLTVNSTYKSHLYFWYFPSFAKPVNETPWIIWLQGGPGASSLTGLFDEFGPVSANSNGTLRFNPYTWLMNHSLVFIDNPVGAGYSFTEHKDGFVKDMATIFPELRVAPLYVAGESYAGKYVPALGMEIHKHKDAPGSDINLKKHAYNFLSDEVSVGRYVTFLDKPEVKRALHVGDIKFSWVNLTVNTELAPDFLSSSKPLFEELLEHYRVLAYCGQLDQMLPCAFSSELYRTWHWNESGQFLAALRLPFMYNNKLAGYYKSGGGLTWAVIRGAGHMVPLDRPAAAQRLVTQWTHRWALTTSRSMLDPGRLMELITNSTLSMVANSTVLANSTAPSVYL</sequence>
<dbReference type="STRING" id="104452.A0A0L7L2F9"/>
<keyword evidence="2 7" id="KW-0121">Carboxypeptidase</keyword>
<dbReference type="InterPro" id="IPR033124">
    <property type="entry name" value="Ser_caboxypep_his_AS"/>
</dbReference>
<protein>
    <recommendedName>
        <fullName evidence="7">Carboxypeptidase</fullName>
        <ecNumber evidence="7">3.4.16.-</ecNumber>
    </recommendedName>
</protein>
<organism evidence="8 9">
    <name type="scientific">Operophtera brumata</name>
    <name type="common">Winter moth</name>
    <name type="synonym">Phalaena brumata</name>
    <dbReference type="NCBI Taxonomy" id="104452"/>
    <lineage>
        <taxon>Eukaryota</taxon>
        <taxon>Metazoa</taxon>
        <taxon>Ecdysozoa</taxon>
        <taxon>Arthropoda</taxon>
        <taxon>Hexapoda</taxon>
        <taxon>Insecta</taxon>
        <taxon>Pterygota</taxon>
        <taxon>Neoptera</taxon>
        <taxon>Endopterygota</taxon>
        <taxon>Lepidoptera</taxon>
        <taxon>Glossata</taxon>
        <taxon>Ditrysia</taxon>
        <taxon>Geometroidea</taxon>
        <taxon>Geometridae</taxon>
        <taxon>Larentiinae</taxon>
        <taxon>Operophtera</taxon>
    </lineage>
</organism>
<name>A0A0L7L2F9_OPEBR</name>
<dbReference type="Proteomes" id="UP000037510">
    <property type="component" value="Unassembled WGS sequence"/>
</dbReference>
<dbReference type="EMBL" id="JTDY01003382">
    <property type="protein sequence ID" value="KOB69642.1"/>
    <property type="molecule type" value="Genomic_DNA"/>
</dbReference>
<keyword evidence="9" id="KW-1185">Reference proteome</keyword>
<evidence type="ECO:0000313" key="9">
    <source>
        <dbReference type="Proteomes" id="UP000037510"/>
    </source>
</evidence>
<dbReference type="PANTHER" id="PTHR11802">
    <property type="entry name" value="SERINE PROTEASE FAMILY S10 SERINE CARBOXYPEPTIDASE"/>
    <property type="match status" value="1"/>
</dbReference>
<evidence type="ECO:0000256" key="6">
    <source>
        <dbReference type="ARBA" id="ARBA00023180"/>
    </source>
</evidence>
<dbReference type="GO" id="GO:0004185">
    <property type="term" value="F:serine-type carboxypeptidase activity"/>
    <property type="evidence" value="ECO:0007669"/>
    <property type="project" value="UniProtKB-UniRule"/>
</dbReference>
<evidence type="ECO:0000256" key="2">
    <source>
        <dbReference type="ARBA" id="ARBA00022645"/>
    </source>
</evidence>
<gene>
    <name evidence="8" type="ORF">OBRU01_16406</name>
</gene>
<evidence type="ECO:0000256" key="5">
    <source>
        <dbReference type="ARBA" id="ARBA00022801"/>
    </source>
</evidence>
<evidence type="ECO:0000256" key="3">
    <source>
        <dbReference type="ARBA" id="ARBA00022670"/>
    </source>
</evidence>
<dbReference type="GO" id="GO:0006508">
    <property type="term" value="P:proteolysis"/>
    <property type="evidence" value="ECO:0007669"/>
    <property type="project" value="UniProtKB-KW"/>
</dbReference>
<dbReference type="Pfam" id="PF00450">
    <property type="entry name" value="Peptidase_S10"/>
    <property type="match status" value="4"/>
</dbReference>
<evidence type="ECO:0000313" key="8">
    <source>
        <dbReference type="EMBL" id="KOB69642.1"/>
    </source>
</evidence>
<dbReference type="InterPro" id="IPR029058">
    <property type="entry name" value="AB_hydrolase_fold"/>
</dbReference>
<evidence type="ECO:0000256" key="1">
    <source>
        <dbReference type="ARBA" id="ARBA00009431"/>
    </source>
</evidence>
<dbReference type="PANTHER" id="PTHR11802:SF472">
    <property type="entry name" value="SERINE CARBOXYPEPTIDASE CPVL-RELATED"/>
    <property type="match status" value="1"/>
</dbReference>
<dbReference type="PROSITE" id="PS00131">
    <property type="entry name" value="CARBOXYPEPT_SER_SER"/>
    <property type="match status" value="2"/>
</dbReference>
<comment type="caution">
    <text evidence="8">The sequence shown here is derived from an EMBL/GenBank/DDBJ whole genome shotgun (WGS) entry which is preliminary data.</text>
</comment>